<evidence type="ECO:0000313" key="2">
    <source>
        <dbReference type="Proteomes" id="UP001652504"/>
    </source>
</evidence>
<accession>A0ABT3A6N4</accession>
<organism evidence="1 2">
    <name type="scientific">Fluctibacter corallii</name>
    <dbReference type="NCBI Taxonomy" id="2984329"/>
    <lineage>
        <taxon>Bacteria</taxon>
        <taxon>Pseudomonadati</taxon>
        <taxon>Pseudomonadota</taxon>
        <taxon>Gammaproteobacteria</taxon>
        <taxon>Alteromonadales</taxon>
        <taxon>Alteromonadaceae</taxon>
        <taxon>Fluctibacter</taxon>
    </lineage>
</organism>
<dbReference type="EMBL" id="JAOWKX010000002">
    <property type="protein sequence ID" value="MCV2884011.1"/>
    <property type="molecule type" value="Genomic_DNA"/>
</dbReference>
<name>A0ABT3A6N4_9ALTE</name>
<dbReference type="RefSeq" id="WP_263711224.1">
    <property type="nucleotide sequence ID" value="NZ_JAOWKX010000002.1"/>
</dbReference>
<keyword evidence="2" id="KW-1185">Reference proteome</keyword>
<comment type="caution">
    <text evidence="1">The sequence shown here is derived from an EMBL/GenBank/DDBJ whole genome shotgun (WGS) entry which is preliminary data.</text>
</comment>
<reference evidence="1 2" key="1">
    <citation type="submission" date="2022-10" db="EMBL/GenBank/DDBJ databases">
        <title>Aestuariibacter sp. AA17 isolated from Montipora capitata coral fragment.</title>
        <authorList>
            <person name="Emsley S.A."/>
            <person name="Pfannmuller K.M."/>
            <person name="Loughran R.M."/>
            <person name="Shlafstein M."/>
            <person name="Papke E."/>
            <person name="Saw J.H."/>
            <person name="Ushijima B."/>
            <person name="Videau P."/>
        </authorList>
    </citation>
    <scope>NUCLEOTIDE SEQUENCE [LARGE SCALE GENOMIC DNA]</scope>
    <source>
        <strain evidence="1 2">AA17</strain>
    </source>
</reference>
<dbReference type="InterPro" id="IPR022193">
    <property type="entry name" value="DUF3718"/>
</dbReference>
<dbReference type="Proteomes" id="UP001652504">
    <property type="component" value="Unassembled WGS sequence"/>
</dbReference>
<proteinExistence type="predicted"/>
<gene>
    <name evidence="1" type="ORF">OE749_04825</name>
</gene>
<sequence>MLLTRKPLYLITFSAFYITSVNATEEFRHRVVFSGDKAFAIFCRAAVSDDVQLLKQAIARKVGDLAVSRKRVLARVVSENGVKCNGQSLKAFSKQRHAHDVYAYISNHRVL</sequence>
<dbReference type="Pfam" id="PF12514">
    <property type="entry name" value="DUF3718"/>
    <property type="match status" value="1"/>
</dbReference>
<protein>
    <submittedName>
        <fullName evidence="1">DUF3718 domain-containing protein</fullName>
    </submittedName>
</protein>
<evidence type="ECO:0000313" key="1">
    <source>
        <dbReference type="EMBL" id="MCV2884011.1"/>
    </source>
</evidence>